<dbReference type="EMBL" id="ML743572">
    <property type="protein sequence ID" value="KAE8138210.1"/>
    <property type="molecule type" value="Genomic_DNA"/>
</dbReference>
<dbReference type="GeneID" id="43648062"/>
<gene>
    <name evidence="1" type="ORF">BDV38DRAFT_74059</name>
</gene>
<dbReference type="Proteomes" id="UP000325672">
    <property type="component" value="Unassembled WGS sequence"/>
</dbReference>
<reference evidence="1 2" key="1">
    <citation type="submission" date="2019-04" db="EMBL/GenBank/DDBJ databases">
        <title>Friends and foes A comparative genomics study of 23 Aspergillus species from section Flavi.</title>
        <authorList>
            <consortium name="DOE Joint Genome Institute"/>
            <person name="Kjaerbolling I."/>
            <person name="Vesth T."/>
            <person name="Frisvad J.C."/>
            <person name="Nybo J.L."/>
            <person name="Theobald S."/>
            <person name="Kildgaard S."/>
            <person name="Isbrandt T."/>
            <person name="Kuo A."/>
            <person name="Sato A."/>
            <person name="Lyhne E.K."/>
            <person name="Kogle M.E."/>
            <person name="Wiebenga A."/>
            <person name="Kun R.S."/>
            <person name="Lubbers R.J."/>
            <person name="Makela M.R."/>
            <person name="Barry K."/>
            <person name="Chovatia M."/>
            <person name="Clum A."/>
            <person name="Daum C."/>
            <person name="Haridas S."/>
            <person name="He G."/>
            <person name="LaButti K."/>
            <person name="Lipzen A."/>
            <person name="Mondo S."/>
            <person name="Riley R."/>
            <person name="Salamov A."/>
            <person name="Simmons B.A."/>
            <person name="Magnuson J.K."/>
            <person name="Henrissat B."/>
            <person name="Mortensen U.H."/>
            <person name="Larsen T.O."/>
            <person name="Devries R.P."/>
            <person name="Grigoriev I.V."/>
            <person name="Machida M."/>
            <person name="Baker S.E."/>
            <person name="Andersen M.R."/>
        </authorList>
    </citation>
    <scope>NUCLEOTIDE SEQUENCE [LARGE SCALE GENOMIC DNA]</scope>
    <source>
        <strain evidence="1 2">CBS 117625</strain>
    </source>
</reference>
<dbReference type="RefSeq" id="XP_031914273.1">
    <property type="nucleotide sequence ID" value="XM_032063852.1"/>
</dbReference>
<protein>
    <submittedName>
        <fullName evidence="1">Uncharacterized protein</fullName>
    </submittedName>
</protein>
<dbReference type="AlphaFoldDB" id="A0A5N6SWV7"/>
<evidence type="ECO:0000313" key="2">
    <source>
        <dbReference type="Proteomes" id="UP000325672"/>
    </source>
</evidence>
<keyword evidence="2" id="KW-1185">Reference proteome</keyword>
<evidence type="ECO:0000313" key="1">
    <source>
        <dbReference type="EMBL" id="KAE8138210.1"/>
    </source>
</evidence>
<organism evidence="1 2">
    <name type="scientific">Aspergillus pseudotamarii</name>
    <dbReference type="NCBI Taxonomy" id="132259"/>
    <lineage>
        <taxon>Eukaryota</taxon>
        <taxon>Fungi</taxon>
        <taxon>Dikarya</taxon>
        <taxon>Ascomycota</taxon>
        <taxon>Pezizomycotina</taxon>
        <taxon>Eurotiomycetes</taxon>
        <taxon>Eurotiomycetidae</taxon>
        <taxon>Eurotiales</taxon>
        <taxon>Aspergillaceae</taxon>
        <taxon>Aspergillus</taxon>
        <taxon>Aspergillus subgen. Circumdati</taxon>
    </lineage>
</organism>
<sequence>MHRCGLLCIFLTYHEGRQGLRYMYQTGTGACQRCTVCKGATQVWGYIYIGWCMSIFPQHNQSSYTASYFPIPLSKEYLEYFKGIICSKYIYTSLSILRKVIF</sequence>
<proteinExistence type="predicted"/>
<name>A0A5N6SWV7_ASPPS</name>
<accession>A0A5N6SWV7</accession>